<evidence type="ECO:0000313" key="1">
    <source>
        <dbReference type="EMBL" id="QGA43579.1"/>
    </source>
</evidence>
<proteinExistence type="predicted"/>
<dbReference type="AlphaFoldDB" id="A0AB37CTX3"/>
<reference evidence="1 2" key="1">
    <citation type="journal article" date="2021" name="MSphere">
        <title>Complete Genome Sequencing of Acinetobacter baumannii AC1633 and Acinetobacter nosocomialis AC1530 Unveils a Large Multidrug-Resistant Plasmid Encoding the NDM-1 and OXA-58 Carbapenemases.</title>
        <authorList>
            <person name="Alattraqchi A.G."/>
            <person name="Mohd Rani F."/>
            <person name="A. Rahman N.I."/>
            <person name="Ismail S."/>
            <person name="Cleary D.W."/>
            <person name="Clarke S.C."/>
            <person name="Yeo C.C."/>
        </authorList>
    </citation>
    <scope>NUCLEOTIDE SEQUENCE [LARGE SCALE GENOMIC DNA]</scope>
    <source>
        <strain evidence="1 2">AC1530</strain>
    </source>
</reference>
<dbReference type="RefSeq" id="WP_153518370.1">
    <property type="nucleotide sequence ID" value="NZ_CP045560.1"/>
</dbReference>
<organism evidence="1 2">
    <name type="scientific">Acinetobacter nosocomialis</name>
    <dbReference type="NCBI Taxonomy" id="106654"/>
    <lineage>
        <taxon>Bacteria</taxon>
        <taxon>Pseudomonadati</taxon>
        <taxon>Pseudomonadota</taxon>
        <taxon>Gammaproteobacteria</taxon>
        <taxon>Moraxellales</taxon>
        <taxon>Moraxellaceae</taxon>
        <taxon>Acinetobacter</taxon>
        <taxon>Acinetobacter calcoaceticus/baumannii complex</taxon>
    </lineage>
</organism>
<evidence type="ECO:0000313" key="2">
    <source>
        <dbReference type="Proteomes" id="UP000325778"/>
    </source>
</evidence>
<dbReference type="EMBL" id="CP045560">
    <property type="protein sequence ID" value="QGA43579.1"/>
    <property type="molecule type" value="Genomic_DNA"/>
</dbReference>
<name>A0AB37CTX3_ACINO</name>
<sequence>MNFTNKEKVACPNLNEIEQEALQFINANKVAYTRQMYSALRVKDKGLSLNKFRKLLQGLSQKQLIKFIPAQQDSLSAWGANKAGEK</sequence>
<accession>A0AB37CTX3</accession>
<protein>
    <submittedName>
        <fullName evidence="1">Uncharacterized protein</fullName>
    </submittedName>
</protein>
<gene>
    <name evidence="1" type="ORF">GD578_06765</name>
</gene>
<dbReference type="Proteomes" id="UP000325778">
    <property type="component" value="Chromosome"/>
</dbReference>